<dbReference type="InterPro" id="IPR019286">
    <property type="entry name" value="DUF2339_TM"/>
</dbReference>
<feature type="transmembrane region" description="Helical" evidence="1">
    <location>
        <begin position="197"/>
        <end position="218"/>
    </location>
</feature>
<feature type="transmembrane region" description="Helical" evidence="1">
    <location>
        <begin position="287"/>
        <end position="305"/>
    </location>
</feature>
<feature type="transmembrane region" description="Helical" evidence="1">
    <location>
        <begin position="168"/>
        <end position="185"/>
    </location>
</feature>
<dbReference type="EMBL" id="BART01002815">
    <property type="protein sequence ID" value="GAG68362.1"/>
    <property type="molecule type" value="Genomic_DNA"/>
</dbReference>
<proteinExistence type="predicted"/>
<feature type="transmembrane region" description="Helical" evidence="1">
    <location>
        <begin position="144"/>
        <end position="163"/>
    </location>
</feature>
<evidence type="ECO:0000313" key="2">
    <source>
        <dbReference type="EMBL" id="GAG68362.1"/>
    </source>
</evidence>
<evidence type="ECO:0000256" key="1">
    <source>
        <dbReference type="SAM" id="Phobius"/>
    </source>
</evidence>
<feature type="transmembrane region" description="Helical" evidence="1">
    <location>
        <begin position="311"/>
        <end position="328"/>
    </location>
</feature>
<feature type="transmembrane region" description="Helical" evidence="1">
    <location>
        <begin position="335"/>
        <end position="354"/>
    </location>
</feature>
<feature type="transmembrane region" description="Helical" evidence="1">
    <location>
        <begin position="38"/>
        <end position="59"/>
    </location>
</feature>
<keyword evidence="1" id="KW-1133">Transmembrane helix</keyword>
<keyword evidence="1" id="KW-0472">Membrane</keyword>
<dbReference type="AlphaFoldDB" id="X1AEX9"/>
<accession>X1AEX9</accession>
<evidence type="ECO:0008006" key="3">
    <source>
        <dbReference type="Google" id="ProtNLM"/>
    </source>
</evidence>
<feature type="transmembrane region" description="Helical" evidence="1">
    <location>
        <begin position="230"/>
        <end position="250"/>
    </location>
</feature>
<feature type="transmembrane region" description="Helical" evidence="1">
    <location>
        <begin position="96"/>
        <end position="114"/>
    </location>
</feature>
<dbReference type="PANTHER" id="PTHR38434:SF1">
    <property type="entry name" value="BLL2549 PROTEIN"/>
    <property type="match status" value="1"/>
</dbReference>
<feature type="transmembrane region" description="Helical" evidence="1">
    <location>
        <begin position="119"/>
        <end position="138"/>
    </location>
</feature>
<dbReference type="Pfam" id="PF10101">
    <property type="entry name" value="DUF2339"/>
    <property type="match status" value="1"/>
</dbReference>
<comment type="caution">
    <text evidence="2">The sequence shown here is derived from an EMBL/GenBank/DDBJ whole genome shotgun (WGS) entry which is preliminary data.</text>
</comment>
<sequence length="356" mass="39219">MSLEQRIGTKWVSIVGIITFIVGICFFLKYAYEHWVGELGRVIITTVIGLLAISVGELTRLRGYGIVAKGLTALGFAILYAAVFSAYGLYGLIGSTPAFALSIIITAAALLYAVGLDEIVMAFLALFGGFLSPVILSTSENRPFALFAYVSILSVGTMLCSFFRKWRAINILALIGTFILYTRWFEKFYVPAGREQLAVALGWLAVFFIIFLILPTLYELLKRTIAEREAPLLTLANAAIVFYYLCRILYADHKDALALCVLAMAVAHLVMMQVIRKRCRADLRLQVTFLAIGLFCITVAIPLYFEIYAMVMAWAAQAVILALIGNIYDSKCTRIASFVALALSGLAILTKLPLHS</sequence>
<feature type="non-terminal residue" evidence="2">
    <location>
        <position position="356"/>
    </location>
</feature>
<protein>
    <recommendedName>
        <fullName evidence="3">DUF2339 domain-containing protein</fullName>
    </recommendedName>
</protein>
<feature type="transmembrane region" description="Helical" evidence="1">
    <location>
        <begin position="71"/>
        <end position="90"/>
    </location>
</feature>
<dbReference type="PANTHER" id="PTHR38434">
    <property type="entry name" value="BLL2549 PROTEIN"/>
    <property type="match status" value="1"/>
</dbReference>
<reference evidence="2" key="1">
    <citation type="journal article" date="2014" name="Front. Microbiol.">
        <title>High frequency of phylogenetically diverse reductive dehalogenase-homologous genes in deep subseafloor sedimentary metagenomes.</title>
        <authorList>
            <person name="Kawai M."/>
            <person name="Futagami T."/>
            <person name="Toyoda A."/>
            <person name="Takaki Y."/>
            <person name="Nishi S."/>
            <person name="Hori S."/>
            <person name="Arai W."/>
            <person name="Tsubouchi T."/>
            <person name="Morono Y."/>
            <person name="Uchiyama I."/>
            <person name="Ito T."/>
            <person name="Fujiyama A."/>
            <person name="Inagaki F."/>
            <person name="Takami H."/>
        </authorList>
    </citation>
    <scope>NUCLEOTIDE SEQUENCE</scope>
    <source>
        <strain evidence="2">Expedition CK06-06</strain>
    </source>
</reference>
<feature type="transmembrane region" description="Helical" evidence="1">
    <location>
        <begin position="256"/>
        <end position="275"/>
    </location>
</feature>
<feature type="transmembrane region" description="Helical" evidence="1">
    <location>
        <begin position="12"/>
        <end position="32"/>
    </location>
</feature>
<keyword evidence="1" id="KW-0812">Transmembrane</keyword>
<organism evidence="2">
    <name type="scientific">marine sediment metagenome</name>
    <dbReference type="NCBI Taxonomy" id="412755"/>
    <lineage>
        <taxon>unclassified sequences</taxon>
        <taxon>metagenomes</taxon>
        <taxon>ecological metagenomes</taxon>
    </lineage>
</organism>
<name>X1AEX9_9ZZZZ</name>
<gene>
    <name evidence="2" type="ORF">S01H4_08272</name>
</gene>